<evidence type="ECO:0000256" key="4">
    <source>
        <dbReference type="ARBA" id="ARBA00022692"/>
    </source>
</evidence>
<name>A0AAE3DHT1_9FIRM</name>
<comment type="subcellular location">
    <subcellularLocation>
        <location evidence="1">Cell membrane</location>
        <topology evidence="1">Multi-pass membrane protein</topology>
    </subcellularLocation>
</comment>
<feature type="transmembrane region" description="Helical" evidence="7">
    <location>
        <begin position="61"/>
        <end position="80"/>
    </location>
</feature>
<feature type="transmembrane region" description="Helical" evidence="7">
    <location>
        <begin position="239"/>
        <end position="262"/>
    </location>
</feature>
<feature type="transmembrane region" description="Helical" evidence="7">
    <location>
        <begin position="361"/>
        <end position="381"/>
    </location>
</feature>
<dbReference type="PIRSF" id="PIRSF006603">
    <property type="entry name" value="DinF"/>
    <property type="match status" value="1"/>
</dbReference>
<feature type="transmembrane region" description="Helical" evidence="7">
    <location>
        <begin position="170"/>
        <end position="189"/>
    </location>
</feature>
<dbReference type="PANTHER" id="PTHR43549">
    <property type="entry name" value="MULTIDRUG RESISTANCE PROTEIN YPNP-RELATED"/>
    <property type="match status" value="1"/>
</dbReference>
<feature type="transmembrane region" description="Helical" evidence="7">
    <location>
        <begin position="142"/>
        <end position="163"/>
    </location>
</feature>
<keyword evidence="2" id="KW-0813">Transport</keyword>
<keyword evidence="3" id="KW-1003">Cell membrane</keyword>
<evidence type="ECO:0000313" key="9">
    <source>
        <dbReference type="Proteomes" id="UP001199424"/>
    </source>
</evidence>
<comment type="caution">
    <text evidence="8">The sequence shown here is derived from an EMBL/GenBank/DDBJ whole genome shotgun (WGS) entry which is preliminary data.</text>
</comment>
<dbReference type="InterPro" id="IPR048279">
    <property type="entry name" value="MdtK-like"/>
</dbReference>
<keyword evidence="4 7" id="KW-0812">Transmembrane</keyword>
<reference evidence="8" key="1">
    <citation type="submission" date="2021-10" db="EMBL/GenBank/DDBJ databases">
        <title>Anaerobic single-cell dispensing facilitates the cultivation of human gut bacteria.</title>
        <authorList>
            <person name="Afrizal A."/>
        </authorList>
    </citation>
    <scope>NUCLEOTIDE SEQUENCE</scope>
    <source>
        <strain evidence="8">CLA-AA-H250</strain>
    </source>
</reference>
<dbReference type="RefSeq" id="WP_308449413.1">
    <property type="nucleotide sequence ID" value="NZ_JAJEQC010000008.1"/>
</dbReference>
<dbReference type="GO" id="GO:0015297">
    <property type="term" value="F:antiporter activity"/>
    <property type="evidence" value="ECO:0007669"/>
    <property type="project" value="InterPro"/>
</dbReference>
<evidence type="ECO:0000256" key="6">
    <source>
        <dbReference type="ARBA" id="ARBA00023136"/>
    </source>
</evidence>
<keyword evidence="5 7" id="KW-1133">Transmembrane helix</keyword>
<dbReference type="PANTHER" id="PTHR43549:SF3">
    <property type="entry name" value="MULTIDRUG RESISTANCE PROTEIN YPNP-RELATED"/>
    <property type="match status" value="1"/>
</dbReference>
<gene>
    <name evidence="8" type="ORF">LKD31_08820</name>
</gene>
<dbReference type="InterPro" id="IPR002528">
    <property type="entry name" value="MATE_fam"/>
</dbReference>
<evidence type="ECO:0000256" key="5">
    <source>
        <dbReference type="ARBA" id="ARBA00022989"/>
    </source>
</evidence>
<feature type="transmembrane region" description="Helical" evidence="7">
    <location>
        <begin position="393"/>
        <end position="416"/>
    </location>
</feature>
<protein>
    <submittedName>
        <fullName evidence="8">MATE family efflux transporter</fullName>
    </submittedName>
</protein>
<dbReference type="NCBIfam" id="TIGR00797">
    <property type="entry name" value="matE"/>
    <property type="match status" value="1"/>
</dbReference>
<evidence type="ECO:0000256" key="2">
    <source>
        <dbReference type="ARBA" id="ARBA00022448"/>
    </source>
</evidence>
<evidence type="ECO:0000313" key="8">
    <source>
        <dbReference type="EMBL" id="MCC2137118.1"/>
    </source>
</evidence>
<feature type="transmembrane region" description="Helical" evidence="7">
    <location>
        <begin position="422"/>
        <end position="442"/>
    </location>
</feature>
<feature type="transmembrane region" description="Helical" evidence="7">
    <location>
        <begin position="282"/>
        <end position="301"/>
    </location>
</feature>
<keyword evidence="9" id="KW-1185">Reference proteome</keyword>
<dbReference type="Proteomes" id="UP001199424">
    <property type="component" value="Unassembled WGS sequence"/>
</dbReference>
<dbReference type="AlphaFoldDB" id="A0AAE3DHT1"/>
<evidence type="ECO:0000256" key="7">
    <source>
        <dbReference type="SAM" id="Phobius"/>
    </source>
</evidence>
<feature type="transmembrane region" description="Helical" evidence="7">
    <location>
        <begin position="101"/>
        <end position="122"/>
    </location>
</feature>
<organism evidence="8 9">
    <name type="scientific">Hominenteromicrobium mulieris</name>
    <dbReference type="NCBI Taxonomy" id="2885357"/>
    <lineage>
        <taxon>Bacteria</taxon>
        <taxon>Bacillati</taxon>
        <taxon>Bacillota</taxon>
        <taxon>Clostridia</taxon>
        <taxon>Eubacteriales</taxon>
        <taxon>Oscillospiraceae</taxon>
        <taxon>Hominenteromicrobium</taxon>
    </lineage>
</organism>
<evidence type="ECO:0000256" key="3">
    <source>
        <dbReference type="ARBA" id="ARBA00022475"/>
    </source>
</evidence>
<dbReference type="Pfam" id="PF01554">
    <property type="entry name" value="MatE"/>
    <property type="match status" value="2"/>
</dbReference>
<dbReference type="CDD" id="cd13138">
    <property type="entry name" value="MATE_yoeA_like"/>
    <property type="match status" value="1"/>
</dbReference>
<evidence type="ECO:0000256" key="1">
    <source>
        <dbReference type="ARBA" id="ARBA00004651"/>
    </source>
</evidence>
<dbReference type="EMBL" id="JAJEQC010000008">
    <property type="protein sequence ID" value="MCC2137118.1"/>
    <property type="molecule type" value="Genomic_DNA"/>
</dbReference>
<keyword evidence="6 7" id="KW-0472">Membrane</keyword>
<feature type="transmembrane region" description="Helical" evidence="7">
    <location>
        <begin position="322"/>
        <end position="349"/>
    </location>
</feature>
<proteinExistence type="predicted"/>
<accession>A0AAE3DHT1</accession>
<sequence>MAKTERIQNMTKGSPAKLIFTFAIPLMLGNVFQQFYTVVDTAIVGQALGVNALAALGAADWLNWLVLGLIQGFAQGFSIYMAQRFGAEDHEGLNRSIGATISLSAVISILTVILSQVAMAPVLRAMNTPEEIIGGAFTYLRIMFAGIPIIMAYNVLASILRALGDSKTPLYAMVIASILNIGLDLLFVMVFHWGIAGAVVATVIAQLFAALYCLRAVLHVKVIHLKKEYFRLNPEIAKRLLGLGTPVAAQNVIIAVGGMVVQSVVNRYGTLFVAGFTATNKLYGILEIAAVSFGYAVTTYVGQNLGAGLLDRVKKGMHSATWIALLTSVVITVFVLIFGKYGIALFISGTAEEVSISSQVAIHYLNIMSICLSILYMLHIYRSALMGLGDTIMPMASGIMEFLMRIGVALFLPLIIGQEGIFYAEVTAWTGAAILLVTTYFLRMHKLTRELDTSQSKVGE</sequence>
<dbReference type="GO" id="GO:0005886">
    <property type="term" value="C:plasma membrane"/>
    <property type="evidence" value="ECO:0007669"/>
    <property type="project" value="UniProtKB-SubCell"/>
</dbReference>
<dbReference type="GO" id="GO:0042910">
    <property type="term" value="F:xenobiotic transmembrane transporter activity"/>
    <property type="evidence" value="ECO:0007669"/>
    <property type="project" value="InterPro"/>
</dbReference>
<dbReference type="InterPro" id="IPR052031">
    <property type="entry name" value="Membrane_Transporter-Flippase"/>
</dbReference>
<feature type="transmembrane region" description="Helical" evidence="7">
    <location>
        <begin position="195"/>
        <end position="218"/>
    </location>
</feature>